<evidence type="ECO:0000313" key="2">
    <source>
        <dbReference type="EMBL" id="WIN00033.1"/>
    </source>
</evidence>
<keyword evidence="3" id="KW-1185">Reference proteome</keyword>
<keyword evidence="1" id="KW-0812">Transmembrane</keyword>
<dbReference type="Proteomes" id="UP001240150">
    <property type="component" value="Chromosome"/>
</dbReference>
<organism evidence="2 3">
    <name type="scientific">Actinoplanes oblitus</name>
    <dbReference type="NCBI Taxonomy" id="3040509"/>
    <lineage>
        <taxon>Bacteria</taxon>
        <taxon>Bacillati</taxon>
        <taxon>Actinomycetota</taxon>
        <taxon>Actinomycetes</taxon>
        <taxon>Micromonosporales</taxon>
        <taxon>Micromonosporaceae</taxon>
        <taxon>Actinoplanes</taxon>
    </lineage>
</organism>
<dbReference type="RefSeq" id="WP_284921491.1">
    <property type="nucleotide sequence ID" value="NZ_CP126980.1"/>
</dbReference>
<sequence length="69" mass="7057">MNGEKHTCHPHPGLGTALIAFVWATAAAVVGVCVVALPVDVAADNLPIILVFPLVAAVTGTRCITRALL</sequence>
<evidence type="ECO:0000313" key="3">
    <source>
        <dbReference type="Proteomes" id="UP001240150"/>
    </source>
</evidence>
<dbReference type="EMBL" id="CP126980">
    <property type="protein sequence ID" value="WIN00033.1"/>
    <property type="molecule type" value="Genomic_DNA"/>
</dbReference>
<protein>
    <submittedName>
        <fullName evidence="2">Uncharacterized protein</fullName>
    </submittedName>
</protein>
<accession>A0ABY8WTA5</accession>
<keyword evidence="1" id="KW-0472">Membrane</keyword>
<feature type="transmembrane region" description="Helical" evidence="1">
    <location>
        <begin position="45"/>
        <end position="64"/>
    </location>
</feature>
<name>A0ABY8WTA5_9ACTN</name>
<gene>
    <name evidence="2" type="ORF">ACTOB_003708</name>
</gene>
<reference evidence="2 3" key="1">
    <citation type="submission" date="2023-06" db="EMBL/GenBank/DDBJ databases">
        <authorList>
            <person name="Yushchuk O."/>
            <person name="Binda E."/>
            <person name="Ruckert-Reed C."/>
            <person name="Fedorenko V."/>
            <person name="Kalinowski J."/>
            <person name="Marinelli F."/>
        </authorList>
    </citation>
    <scope>NUCLEOTIDE SEQUENCE [LARGE SCALE GENOMIC DNA]</scope>
    <source>
        <strain evidence="2 3">NRRL 3884</strain>
    </source>
</reference>
<keyword evidence="1" id="KW-1133">Transmembrane helix</keyword>
<evidence type="ECO:0000256" key="1">
    <source>
        <dbReference type="SAM" id="Phobius"/>
    </source>
</evidence>
<proteinExistence type="predicted"/>
<feature type="transmembrane region" description="Helical" evidence="1">
    <location>
        <begin position="12"/>
        <end position="39"/>
    </location>
</feature>